<dbReference type="InterPro" id="IPR052899">
    <property type="entry name" value="Class-I_DAHP_synthase"/>
</dbReference>
<dbReference type="InterPro" id="IPR013785">
    <property type="entry name" value="Aldolase_TIM"/>
</dbReference>
<dbReference type="PANTHER" id="PTHR43018">
    <property type="entry name" value="PHOSPHO-2-DEHYDRO-3-DEOXYHEPTONATE ALDOLASE"/>
    <property type="match status" value="1"/>
</dbReference>
<protein>
    <submittedName>
        <fullName evidence="3">3-deoxy-D-arabinoheptulosonate-7-phosphate synthase</fullName>
        <ecNumber evidence="3">2.5.1.54</ecNumber>
    </submittedName>
</protein>
<dbReference type="HOGENOM" id="CLU_062599_0_0_0"/>
<dbReference type="EC" id="2.5.1.54" evidence="3"/>
<dbReference type="NCBIfam" id="TIGR01361">
    <property type="entry name" value="DAHP_synth_Bsub"/>
    <property type="match status" value="1"/>
</dbReference>
<dbReference type="EMBL" id="CM001022">
    <property type="protein sequence ID" value="EFQ24169.1"/>
    <property type="molecule type" value="Genomic_DNA"/>
</dbReference>
<dbReference type="STRING" id="584708.Apau_1753"/>
<accession>E3CV82</accession>
<dbReference type="SUPFAM" id="SSF51569">
    <property type="entry name" value="Aldolase"/>
    <property type="match status" value="1"/>
</dbReference>
<feature type="domain" description="DAHP synthetase I/KDSA" evidence="2">
    <location>
        <begin position="87"/>
        <end position="327"/>
    </location>
</feature>
<evidence type="ECO:0000259" key="2">
    <source>
        <dbReference type="Pfam" id="PF00793"/>
    </source>
</evidence>
<evidence type="ECO:0000313" key="3">
    <source>
        <dbReference type="EMBL" id="EFQ24169.1"/>
    </source>
</evidence>
<dbReference type="GO" id="GO:0009073">
    <property type="term" value="P:aromatic amino acid family biosynthetic process"/>
    <property type="evidence" value="ECO:0007669"/>
    <property type="project" value="InterPro"/>
</dbReference>
<keyword evidence="4" id="KW-1185">Reference proteome</keyword>
<dbReference type="NCBIfam" id="NF006421">
    <property type="entry name" value="PRK08673.1"/>
    <property type="match status" value="1"/>
</dbReference>
<gene>
    <name evidence="3" type="ORF">Apau_1753</name>
</gene>
<proteinExistence type="predicted"/>
<dbReference type="Proteomes" id="UP000005096">
    <property type="component" value="Chromosome"/>
</dbReference>
<dbReference type="PANTHER" id="PTHR43018:SF1">
    <property type="entry name" value="PROTEIN AROA(G)"/>
    <property type="match status" value="1"/>
</dbReference>
<dbReference type="Pfam" id="PF00793">
    <property type="entry name" value="DAHP_synth_1"/>
    <property type="match status" value="1"/>
</dbReference>
<keyword evidence="1 3" id="KW-0808">Transferase</keyword>
<dbReference type="PaxDb" id="584708-Apau_1753"/>
<dbReference type="eggNOG" id="COG2876">
    <property type="taxonomic scope" value="Bacteria"/>
</dbReference>
<reference evidence="3 4" key="1">
    <citation type="journal article" date="2010" name="Stand. Genomic Sci.">
        <title>Non-contiguous finished genome sequence of Aminomonas paucivorans type strain (GLU-3).</title>
        <authorList>
            <person name="Pitluck S."/>
            <person name="Yasawong M."/>
            <person name="Held B."/>
            <person name="Lapidus A."/>
            <person name="Nolan M."/>
            <person name="Copeland A."/>
            <person name="Lucas S."/>
            <person name="Del Rio T.G."/>
            <person name="Tice H."/>
            <person name="Cheng J.F."/>
            <person name="Chertkov O."/>
            <person name="Goodwin L."/>
            <person name="Tapia R."/>
            <person name="Han C."/>
            <person name="Liolios K."/>
            <person name="Ivanova N."/>
            <person name="Mavromatis K."/>
            <person name="Ovchinnikova G."/>
            <person name="Pati A."/>
            <person name="Chen A."/>
            <person name="Palaniappan K."/>
            <person name="Land M."/>
            <person name="Hauser L."/>
            <person name="Chang Y.J."/>
            <person name="Jeffries C.D."/>
            <person name="Pukall R."/>
            <person name="Spring S."/>
            <person name="Rohde M."/>
            <person name="Sikorski J."/>
            <person name="Goker M."/>
            <person name="Woyke T."/>
            <person name="Bristow J."/>
            <person name="Eisen J.A."/>
            <person name="Markowitz V."/>
            <person name="Hugenholtz P."/>
            <person name="Kyrpides N.C."/>
            <person name="Klenk H.P."/>
        </authorList>
    </citation>
    <scope>NUCLEOTIDE SEQUENCE [LARGE SCALE GENOMIC DNA]</scope>
    <source>
        <strain evidence="3 4">DSM 12260</strain>
    </source>
</reference>
<organism evidence="3 4">
    <name type="scientific">Aminomonas paucivorans DSM 12260</name>
    <dbReference type="NCBI Taxonomy" id="584708"/>
    <lineage>
        <taxon>Bacteria</taxon>
        <taxon>Thermotogati</taxon>
        <taxon>Synergistota</taxon>
        <taxon>Synergistia</taxon>
        <taxon>Synergistales</taxon>
        <taxon>Synergistaceae</taxon>
        <taxon>Aminomonas</taxon>
    </lineage>
</organism>
<dbReference type="Gene3D" id="3.20.20.70">
    <property type="entry name" value="Aldolase class I"/>
    <property type="match status" value="1"/>
</dbReference>
<evidence type="ECO:0000313" key="4">
    <source>
        <dbReference type="Proteomes" id="UP000005096"/>
    </source>
</evidence>
<dbReference type="InterPro" id="IPR006218">
    <property type="entry name" value="DAHP1/KDSA"/>
</dbReference>
<dbReference type="InterPro" id="IPR006268">
    <property type="entry name" value="DAHP_syn_2"/>
</dbReference>
<dbReference type="OrthoDB" id="9780456at2"/>
<dbReference type="NCBIfam" id="NF009239">
    <property type="entry name" value="PRK12595.1"/>
    <property type="match status" value="1"/>
</dbReference>
<evidence type="ECO:0000256" key="1">
    <source>
        <dbReference type="ARBA" id="ARBA00022679"/>
    </source>
</evidence>
<dbReference type="GO" id="GO:0003849">
    <property type="term" value="F:3-deoxy-7-phosphoheptulonate synthase activity"/>
    <property type="evidence" value="ECO:0007669"/>
    <property type="project" value="UniProtKB-EC"/>
</dbReference>
<sequence length="345" mass="36387">MLVVQMEGSCGGLDVARVCDALERQGRSARVVPWQGGFCVVAQGGREGAGALASCGGVRRVTGTTCSFPLASREVFPGTTSVELAPGVVLGDGSLTVMAGPCAVESREQMLRTARGVKASGARALRGGAFKPRSNPYAFQGLGSEGIALLMEARRATGLPVVTEVMAPEDVEWLAPHVDVLQVGTRNMQNYSLLKALGSVDRPVLLKRGMAATVDEWLQAAEYILAGGNQRVVLCERGIRSFDRSTRNTLDLSVVPLVKSLSHLPVVVDPSHATGRRELVAPMSLAAVAAGADGLILEVHARPEEALCDGPQSLDLDQFDALMKALSRLHGALGEEEDPCLRVAR</sequence>
<dbReference type="RefSeq" id="WP_006301392.1">
    <property type="nucleotide sequence ID" value="NZ_CM001022.1"/>
</dbReference>
<name>E3CV82_9BACT</name>
<dbReference type="GO" id="GO:0016832">
    <property type="term" value="F:aldehyde-lyase activity"/>
    <property type="evidence" value="ECO:0007669"/>
    <property type="project" value="InterPro"/>
</dbReference>
<dbReference type="AlphaFoldDB" id="E3CV82"/>